<dbReference type="Proteomes" id="UP000271683">
    <property type="component" value="Unassembled WGS sequence"/>
</dbReference>
<dbReference type="Pfam" id="PF13480">
    <property type="entry name" value="Acetyltransf_6"/>
    <property type="match status" value="1"/>
</dbReference>
<dbReference type="RefSeq" id="WP_123678427.1">
    <property type="nucleotide sequence ID" value="NZ_RJKL01000001.1"/>
</dbReference>
<dbReference type="Gene3D" id="3.40.630.30">
    <property type="match status" value="1"/>
</dbReference>
<dbReference type="AlphaFoldDB" id="A0A3N1GM89"/>
<evidence type="ECO:0000313" key="2">
    <source>
        <dbReference type="EMBL" id="ROP31350.1"/>
    </source>
</evidence>
<accession>A0A3N1GM89</accession>
<feature type="domain" description="BioF2-like acetyltransferase" evidence="1">
    <location>
        <begin position="159"/>
        <end position="292"/>
    </location>
</feature>
<keyword evidence="2" id="KW-0808">Transferase</keyword>
<protein>
    <submittedName>
        <fullName evidence="2">Acetyltransferase (GNAT) family protein</fullName>
    </submittedName>
</protein>
<dbReference type="SUPFAM" id="SSF55729">
    <property type="entry name" value="Acyl-CoA N-acyltransferases (Nat)"/>
    <property type="match status" value="1"/>
</dbReference>
<dbReference type="OrthoDB" id="3400076at2"/>
<evidence type="ECO:0000313" key="3">
    <source>
        <dbReference type="Proteomes" id="UP000271683"/>
    </source>
</evidence>
<reference evidence="2 3" key="1">
    <citation type="submission" date="2018-11" db="EMBL/GenBank/DDBJ databases">
        <title>Sequencing the genomes of 1000 actinobacteria strains.</title>
        <authorList>
            <person name="Klenk H.-P."/>
        </authorList>
    </citation>
    <scope>NUCLEOTIDE SEQUENCE [LARGE SCALE GENOMIC DNA]</scope>
    <source>
        <strain evidence="2 3">DSM 43634</strain>
    </source>
</reference>
<proteinExistence type="predicted"/>
<sequence>MNAHANVWQRMVARSSFAWDYSERPAAKAARIVLDTRLRRLTSAVSTPRDSGPSLGYAGIPDGVTKILQMLERQRERMGSGAADLDRAAVTAADVFRRHELPRADLVAVVGTRSQLTALPRRASLVLPYRLHAVVDSSVGWQARMSKGERQWCKTQCTRRGLRMTTVTDDAAFDFFYDRMHVPTMRSRHGARARSENRIRAYECLFKRGHLLLVMQDDSPVAGALATVSGDDTTLTPRLGGLLDGSAELHESGLLRLMSYLIVDWAERNTISTVDFSGLEAWIANGLYGYKRRLAPRLERPADYRGQLEVWWHARRDTPQVRDFLVRNPVLEEAGGGRLRAVYFHDAQRPVRDDIPHTCLNVDDRRSIHLDDFLAGVPTGRPSSAMPAPAGEN</sequence>
<evidence type="ECO:0000259" key="1">
    <source>
        <dbReference type="Pfam" id="PF13480"/>
    </source>
</evidence>
<comment type="caution">
    <text evidence="2">The sequence shown here is derived from an EMBL/GenBank/DDBJ whole genome shotgun (WGS) entry which is preliminary data.</text>
</comment>
<dbReference type="GO" id="GO:0016740">
    <property type="term" value="F:transferase activity"/>
    <property type="evidence" value="ECO:0007669"/>
    <property type="project" value="UniProtKB-KW"/>
</dbReference>
<dbReference type="InterPro" id="IPR038740">
    <property type="entry name" value="BioF2-like_GNAT_dom"/>
</dbReference>
<dbReference type="InterPro" id="IPR016181">
    <property type="entry name" value="Acyl_CoA_acyltransferase"/>
</dbReference>
<gene>
    <name evidence="2" type="ORF">EDD30_4249</name>
</gene>
<organism evidence="2 3">
    <name type="scientific">Couchioplanes caeruleus</name>
    <dbReference type="NCBI Taxonomy" id="56438"/>
    <lineage>
        <taxon>Bacteria</taxon>
        <taxon>Bacillati</taxon>
        <taxon>Actinomycetota</taxon>
        <taxon>Actinomycetes</taxon>
        <taxon>Micromonosporales</taxon>
        <taxon>Micromonosporaceae</taxon>
        <taxon>Couchioplanes</taxon>
    </lineage>
</organism>
<dbReference type="EMBL" id="RJKL01000001">
    <property type="protein sequence ID" value="ROP31350.1"/>
    <property type="molecule type" value="Genomic_DNA"/>
</dbReference>
<name>A0A3N1GM89_9ACTN</name>